<feature type="transmembrane region" description="Helical" evidence="1">
    <location>
        <begin position="151"/>
        <end position="174"/>
    </location>
</feature>
<keyword evidence="1" id="KW-1133">Transmembrane helix</keyword>
<protein>
    <submittedName>
        <fullName evidence="2">Uncharacterized protein</fullName>
    </submittedName>
</protein>
<sequence>MAEDISSSEIRELLSYMEKIKNFEKKYKLQLESVQKMIWGCLLLIAGILDFVFAAYLFRYGPVFIPWIFIVPVSVLLMNFVSNRPILTEEKKKKKPFYKEPIYIGLLLVIVVMIAFGNANLYYLIMPSIAVIMGVAILVDHKFVLTGKERAIEYLTPVLTIATALVNLLGYFFIKEISIPALAIEPTNFTIFHGLIFGFVFGIMEIIEAILTRKKTFA</sequence>
<evidence type="ECO:0000313" key="2">
    <source>
        <dbReference type="EMBL" id="UJG40754.1"/>
    </source>
</evidence>
<keyword evidence="1" id="KW-0812">Transmembrane</keyword>
<feature type="transmembrane region" description="Helical" evidence="1">
    <location>
        <begin position="64"/>
        <end position="81"/>
    </location>
</feature>
<gene>
    <name evidence="2" type="ORF">K9W45_13075</name>
</gene>
<feature type="transmembrane region" description="Helical" evidence="1">
    <location>
        <begin position="122"/>
        <end position="139"/>
    </location>
</feature>
<feature type="transmembrane region" description="Helical" evidence="1">
    <location>
        <begin position="37"/>
        <end position="58"/>
    </location>
</feature>
<organism evidence="2">
    <name type="scientific">Candidatus Heimdallarchaeum aukensis</name>
    <dbReference type="NCBI Taxonomy" id="2876573"/>
    <lineage>
        <taxon>Archaea</taxon>
        <taxon>Promethearchaeati</taxon>
        <taxon>Candidatus Heimdallarchaeota</taxon>
        <taxon>Candidatus Heimdallarchaeia (ex Rinke et al. 2021) (nom. nud.)</taxon>
        <taxon>Candidatus Heimdallarchaeales</taxon>
        <taxon>Candidatus Heimdallarchaeaceae</taxon>
        <taxon>Candidatus Heimdallarchaeum</taxon>
    </lineage>
</organism>
<dbReference type="EMBL" id="CP084166">
    <property type="protein sequence ID" value="UJG40754.1"/>
    <property type="molecule type" value="Genomic_DNA"/>
</dbReference>
<proteinExistence type="predicted"/>
<dbReference type="AlphaFoldDB" id="A0A9Y1FLF4"/>
<accession>A0A9Y1FLF4</accession>
<feature type="transmembrane region" description="Helical" evidence="1">
    <location>
        <begin position="189"/>
        <end position="211"/>
    </location>
</feature>
<evidence type="ECO:0000256" key="1">
    <source>
        <dbReference type="SAM" id="Phobius"/>
    </source>
</evidence>
<reference evidence="2" key="1">
    <citation type="journal article" date="2022" name="Nat. Microbiol.">
        <title>Unique mobile elements and scalable gene flow at the prokaryote-eukaryote boundary revealed by circularized Asgard archaea genomes.</title>
        <authorList>
            <person name="Wu F."/>
            <person name="Speth D.R."/>
            <person name="Philosof A."/>
            <person name="Cremiere A."/>
            <person name="Narayanan A."/>
            <person name="Barco R.A."/>
            <person name="Connon S.A."/>
            <person name="Amend J.P."/>
            <person name="Antoshechkin I.A."/>
            <person name="Orphan V.J."/>
        </authorList>
    </citation>
    <scope>NUCLEOTIDE SEQUENCE</scope>
    <source>
        <strain evidence="2">PM71</strain>
    </source>
</reference>
<keyword evidence="1" id="KW-0472">Membrane</keyword>
<name>A0A9Y1FLF4_9ARCH</name>
<feature type="transmembrane region" description="Helical" evidence="1">
    <location>
        <begin position="101"/>
        <end position="116"/>
    </location>
</feature>
<dbReference type="Proteomes" id="UP001201020">
    <property type="component" value="Chromosome"/>
</dbReference>